<dbReference type="AlphaFoldDB" id="A0A559KHU7"/>
<organism evidence="2 3">
    <name type="scientific">Paenibacillus cremeus</name>
    <dbReference type="NCBI Taxonomy" id="2163881"/>
    <lineage>
        <taxon>Bacteria</taxon>
        <taxon>Bacillati</taxon>
        <taxon>Bacillota</taxon>
        <taxon>Bacilli</taxon>
        <taxon>Bacillales</taxon>
        <taxon>Paenibacillaceae</taxon>
        <taxon>Paenibacillus</taxon>
    </lineage>
</organism>
<feature type="transmembrane region" description="Helical" evidence="1">
    <location>
        <begin position="6"/>
        <end position="26"/>
    </location>
</feature>
<comment type="caution">
    <text evidence="2">The sequence shown here is derived from an EMBL/GenBank/DDBJ whole genome shotgun (WGS) entry which is preliminary data.</text>
</comment>
<evidence type="ECO:0000313" key="3">
    <source>
        <dbReference type="Proteomes" id="UP000317036"/>
    </source>
</evidence>
<accession>A0A559KHU7</accession>
<reference evidence="2 3" key="1">
    <citation type="submission" date="2019-07" db="EMBL/GenBank/DDBJ databases">
        <authorList>
            <person name="Kim J."/>
        </authorList>
    </citation>
    <scope>NUCLEOTIDE SEQUENCE [LARGE SCALE GENOMIC DNA]</scope>
    <source>
        <strain evidence="2 3">JC52</strain>
    </source>
</reference>
<dbReference type="Proteomes" id="UP000317036">
    <property type="component" value="Unassembled WGS sequence"/>
</dbReference>
<dbReference type="OrthoDB" id="2652483at2"/>
<keyword evidence="1" id="KW-1133">Transmembrane helix</keyword>
<proteinExistence type="predicted"/>
<name>A0A559KHU7_9BACL</name>
<evidence type="ECO:0000256" key="1">
    <source>
        <dbReference type="SAM" id="Phobius"/>
    </source>
</evidence>
<gene>
    <name evidence="2" type="ORF">FPZ49_02850</name>
</gene>
<keyword evidence="3" id="KW-1185">Reference proteome</keyword>
<dbReference type="RefSeq" id="WP_144842964.1">
    <property type="nucleotide sequence ID" value="NZ_VNJI01000002.1"/>
</dbReference>
<protein>
    <submittedName>
        <fullName evidence="2">Uncharacterized protein</fullName>
    </submittedName>
</protein>
<keyword evidence="1" id="KW-0472">Membrane</keyword>
<keyword evidence="1" id="KW-0812">Transmembrane</keyword>
<dbReference type="EMBL" id="VNJI01000002">
    <property type="protein sequence ID" value="TVY11658.1"/>
    <property type="molecule type" value="Genomic_DNA"/>
</dbReference>
<sequence length="178" mass="19543">MKIRLLPVLISVSVSAFLLFGGYFGYRSVAMENPMQKVVASIPGVDLVSMDLGGTDAVMELKLKDGTDLREVYNQILKDGSSTLGKKELKLKIVNSASPKLEQWWSSALFDVAQAMETKQYAQIPKTLQARADSTGAGVKVSTEMDDKYVYVTLTDGESSKYIMLPRIPATLGVWPNE</sequence>
<evidence type="ECO:0000313" key="2">
    <source>
        <dbReference type="EMBL" id="TVY11658.1"/>
    </source>
</evidence>